<sequence length="167" mass="17929">MLVIGAESPVKSIRGLPDALKVESWGLHRVLDHAKDGEAEDLSSTDKDQVGKGRGPLSHSSESDLGMYGQQSSDVGGQHTVNLARRYAFTLVHHKNVSVSFAEAEVSSQLGSTRVYRNVYATSMEESRRSADSGGSLPGGLRSVDSLIPRSDSRVLHQGLNWAMGVP</sequence>
<evidence type="ECO:0000313" key="3">
    <source>
        <dbReference type="Proteomes" id="UP000287651"/>
    </source>
</evidence>
<proteinExistence type="predicted"/>
<protein>
    <submittedName>
        <fullName evidence="2">Uncharacterized protein</fullName>
    </submittedName>
</protein>
<gene>
    <name evidence="2" type="ORF">B296_00021986</name>
</gene>
<accession>A0A427AS44</accession>
<organism evidence="2 3">
    <name type="scientific">Ensete ventricosum</name>
    <name type="common">Abyssinian banana</name>
    <name type="synonym">Musa ensete</name>
    <dbReference type="NCBI Taxonomy" id="4639"/>
    <lineage>
        <taxon>Eukaryota</taxon>
        <taxon>Viridiplantae</taxon>
        <taxon>Streptophyta</taxon>
        <taxon>Embryophyta</taxon>
        <taxon>Tracheophyta</taxon>
        <taxon>Spermatophyta</taxon>
        <taxon>Magnoliopsida</taxon>
        <taxon>Liliopsida</taxon>
        <taxon>Zingiberales</taxon>
        <taxon>Musaceae</taxon>
        <taxon>Ensete</taxon>
    </lineage>
</organism>
<feature type="region of interest" description="Disordered" evidence="1">
    <location>
        <begin position="36"/>
        <end position="76"/>
    </location>
</feature>
<name>A0A427AS44_ENSVE</name>
<evidence type="ECO:0000256" key="1">
    <source>
        <dbReference type="SAM" id="MobiDB-lite"/>
    </source>
</evidence>
<dbReference type="Proteomes" id="UP000287651">
    <property type="component" value="Unassembled WGS sequence"/>
</dbReference>
<feature type="region of interest" description="Disordered" evidence="1">
    <location>
        <begin position="124"/>
        <end position="145"/>
    </location>
</feature>
<dbReference type="EMBL" id="AMZH03001521">
    <property type="protein sequence ID" value="RRT79013.1"/>
    <property type="molecule type" value="Genomic_DNA"/>
</dbReference>
<dbReference type="AlphaFoldDB" id="A0A427AS44"/>
<reference evidence="2 3" key="1">
    <citation type="journal article" date="2014" name="Agronomy (Basel)">
        <title>A Draft Genome Sequence for Ensete ventricosum, the Drought-Tolerant Tree Against Hunger.</title>
        <authorList>
            <person name="Harrison J."/>
            <person name="Moore K.A."/>
            <person name="Paszkiewicz K."/>
            <person name="Jones T."/>
            <person name="Grant M."/>
            <person name="Ambacheew D."/>
            <person name="Muzemil S."/>
            <person name="Studholme D.J."/>
        </authorList>
    </citation>
    <scope>NUCLEOTIDE SEQUENCE [LARGE SCALE GENOMIC DNA]</scope>
</reference>
<evidence type="ECO:0000313" key="2">
    <source>
        <dbReference type="EMBL" id="RRT79013.1"/>
    </source>
</evidence>
<comment type="caution">
    <text evidence="2">The sequence shown here is derived from an EMBL/GenBank/DDBJ whole genome shotgun (WGS) entry which is preliminary data.</text>
</comment>